<dbReference type="PANTHER" id="PTHR45614">
    <property type="entry name" value="MYB PROTEIN-RELATED"/>
    <property type="match status" value="1"/>
</dbReference>
<dbReference type="Proteomes" id="UP001374535">
    <property type="component" value="Chromosome 4"/>
</dbReference>
<accession>A0AAQ3NR71</accession>
<dbReference type="Gene3D" id="1.10.10.60">
    <property type="entry name" value="Homeodomain-like"/>
    <property type="match status" value="2"/>
</dbReference>
<dbReference type="FunFam" id="1.10.10.60:FF:000060">
    <property type="entry name" value="MYB transcription factor"/>
    <property type="match status" value="1"/>
</dbReference>
<dbReference type="PANTHER" id="PTHR45614:SF264">
    <property type="entry name" value="HOMEODOMAIN-RELATED"/>
    <property type="match status" value="1"/>
</dbReference>
<name>A0AAQ3NR71_VIGMU</name>
<evidence type="ECO:0000256" key="5">
    <source>
        <dbReference type="ARBA" id="ARBA00023163"/>
    </source>
</evidence>
<gene>
    <name evidence="9" type="ORF">V8G54_011042</name>
</gene>
<dbReference type="InterPro" id="IPR017930">
    <property type="entry name" value="Myb_dom"/>
</dbReference>
<dbReference type="SUPFAM" id="SSF46689">
    <property type="entry name" value="Homeodomain-like"/>
    <property type="match status" value="1"/>
</dbReference>
<dbReference type="PROSITE" id="PS51294">
    <property type="entry name" value="HTH_MYB"/>
    <property type="match status" value="2"/>
</dbReference>
<keyword evidence="4" id="KW-0238">DNA-binding</keyword>
<evidence type="ECO:0000256" key="6">
    <source>
        <dbReference type="ARBA" id="ARBA00023242"/>
    </source>
</evidence>
<dbReference type="InterPro" id="IPR050560">
    <property type="entry name" value="MYB_TF"/>
</dbReference>
<evidence type="ECO:0000259" key="8">
    <source>
        <dbReference type="PROSITE" id="PS51294"/>
    </source>
</evidence>
<organism evidence="9 10">
    <name type="scientific">Vigna mungo</name>
    <name type="common">Black gram</name>
    <name type="synonym">Phaseolus mungo</name>
    <dbReference type="NCBI Taxonomy" id="3915"/>
    <lineage>
        <taxon>Eukaryota</taxon>
        <taxon>Viridiplantae</taxon>
        <taxon>Streptophyta</taxon>
        <taxon>Embryophyta</taxon>
        <taxon>Tracheophyta</taxon>
        <taxon>Spermatophyta</taxon>
        <taxon>Magnoliopsida</taxon>
        <taxon>eudicotyledons</taxon>
        <taxon>Gunneridae</taxon>
        <taxon>Pentapetalae</taxon>
        <taxon>rosids</taxon>
        <taxon>fabids</taxon>
        <taxon>Fabales</taxon>
        <taxon>Fabaceae</taxon>
        <taxon>Papilionoideae</taxon>
        <taxon>50 kb inversion clade</taxon>
        <taxon>NPAAA clade</taxon>
        <taxon>indigoferoid/millettioid clade</taxon>
        <taxon>Phaseoleae</taxon>
        <taxon>Vigna</taxon>
    </lineage>
</organism>
<feature type="non-terminal residue" evidence="9">
    <location>
        <position position="1"/>
    </location>
</feature>
<evidence type="ECO:0000259" key="7">
    <source>
        <dbReference type="PROSITE" id="PS50090"/>
    </source>
</evidence>
<reference evidence="9 10" key="1">
    <citation type="journal article" date="2023" name="Life. Sci Alliance">
        <title>Evolutionary insights into 3D genome organization and epigenetic landscape of Vigna mungo.</title>
        <authorList>
            <person name="Junaid A."/>
            <person name="Singh B."/>
            <person name="Bhatia S."/>
        </authorList>
    </citation>
    <scope>NUCLEOTIDE SEQUENCE [LARGE SCALE GENOMIC DNA]</scope>
    <source>
        <strain evidence="9">Urdbean</strain>
    </source>
</reference>
<dbReference type="Pfam" id="PF13921">
    <property type="entry name" value="Myb_DNA-bind_6"/>
    <property type="match status" value="1"/>
</dbReference>
<evidence type="ECO:0000256" key="4">
    <source>
        <dbReference type="ARBA" id="ARBA00023125"/>
    </source>
</evidence>
<dbReference type="GO" id="GO:0005634">
    <property type="term" value="C:nucleus"/>
    <property type="evidence" value="ECO:0007669"/>
    <property type="project" value="UniProtKB-SubCell"/>
</dbReference>
<dbReference type="SMART" id="SM00717">
    <property type="entry name" value="SANT"/>
    <property type="match status" value="2"/>
</dbReference>
<evidence type="ECO:0000313" key="9">
    <source>
        <dbReference type="EMBL" id="WVZ13476.1"/>
    </source>
</evidence>
<dbReference type="PROSITE" id="PS50090">
    <property type="entry name" value="MYB_LIKE"/>
    <property type="match status" value="2"/>
</dbReference>
<keyword evidence="10" id="KW-1185">Reference proteome</keyword>
<feature type="domain" description="HTH myb-type" evidence="8">
    <location>
        <begin position="138"/>
        <end position="192"/>
    </location>
</feature>
<dbReference type="InterPro" id="IPR009057">
    <property type="entry name" value="Homeodomain-like_sf"/>
</dbReference>
<dbReference type="CDD" id="cd00167">
    <property type="entry name" value="SANT"/>
    <property type="match status" value="2"/>
</dbReference>
<proteinExistence type="predicted"/>
<evidence type="ECO:0000256" key="3">
    <source>
        <dbReference type="ARBA" id="ARBA00023015"/>
    </source>
</evidence>
<protein>
    <recommendedName>
        <fullName evidence="11">Transcription factor CSA</fullName>
    </recommendedName>
</protein>
<evidence type="ECO:0000256" key="2">
    <source>
        <dbReference type="ARBA" id="ARBA00022737"/>
    </source>
</evidence>
<feature type="domain" description="HTH myb-type" evidence="8">
    <location>
        <begin position="91"/>
        <end position="137"/>
    </location>
</feature>
<dbReference type="InterPro" id="IPR001005">
    <property type="entry name" value="SANT/Myb"/>
</dbReference>
<keyword evidence="2" id="KW-0677">Repeat</keyword>
<keyword evidence="5" id="KW-0804">Transcription</keyword>
<dbReference type="GO" id="GO:0000981">
    <property type="term" value="F:DNA-binding transcription factor activity, RNA polymerase II-specific"/>
    <property type="evidence" value="ECO:0007669"/>
    <property type="project" value="TreeGrafter"/>
</dbReference>
<dbReference type="EMBL" id="CP144697">
    <property type="protein sequence ID" value="WVZ13476.1"/>
    <property type="molecule type" value="Genomic_DNA"/>
</dbReference>
<keyword evidence="6" id="KW-0539">Nucleus</keyword>
<keyword evidence="3" id="KW-0805">Transcription regulation</keyword>
<feature type="domain" description="Myb-like" evidence="7">
    <location>
        <begin position="138"/>
        <end position="188"/>
    </location>
</feature>
<evidence type="ECO:0000256" key="1">
    <source>
        <dbReference type="ARBA" id="ARBA00004123"/>
    </source>
</evidence>
<sequence>SMGAEMNVFPSPPVTLTGLQCFNILGVMGHVGGMKSETSDIPFQILNPNCVEEEESSGVEATGLSLKPGEELEANSYSAKGKIRHTKLCARGHWRSAEDAKLKEFVAQFGPQNWNSMAEHLPGRSGKSCRLRWFNQLDPRINRKAFSEEEEERLLNAHKVYGNKWAMISRLFPGRTDNAVKNHWHVIMARRQREKSCVFRRRKPTFQILPPKDYDLILPVNKGSESTISSTIIDESASTGTNLSFTSSSAKSTPLAFLKHCPVQNLQTFGGALMGLSGESRTSARDVSFNKHFGTGKGSSETGHMGSVMGVDQSHYSDSNSSEVSESIATHKTTNLSMYGESDNRSNMLFIDFLGVGTI</sequence>
<dbReference type="GO" id="GO:0000978">
    <property type="term" value="F:RNA polymerase II cis-regulatory region sequence-specific DNA binding"/>
    <property type="evidence" value="ECO:0007669"/>
    <property type="project" value="TreeGrafter"/>
</dbReference>
<comment type="subcellular location">
    <subcellularLocation>
        <location evidence="1">Nucleus</location>
    </subcellularLocation>
</comment>
<evidence type="ECO:0008006" key="11">
    <source>
        <dbReference type="Google" id="ProtNLM"/>
    </source>
</evidence>
<evidence type="ECO:0000313" key="10">
    <source>
        <dbReference type="Proteomes" id="UP001374535"/>
    </source>
</evidence>
<dbReference type="AlphaFoldDB" id="A0AAQ3NR71"/>
<feature type="domain" description="Myb-like" evidence="7">
    <location>
        <begin position="91"/>
        <end position="137"/>
    </location>
</feature>